<proteinExistence type="predicted"/>
<dbReference type="EMBL" id="JASJOS010000026">
    <property type="protein sequence ID" value="MDJ1486040.1"/>
    <property type="molecule type" value="Genomic_DNA"/>
</dbReference>
<gene>
    <name evidence="1" type="ORF">QNI16_36500</name>
</gene>
<organism evidence="1 2">
    <name type="scientific">Xanthocytophaga flava</name>
    <dbReference type="NCBI Taxonomy" id="3048013"/>
    <lineage>
        <taxon>Bacteria</taxon>
        <taxon>Pseudomonadati</taxon>
        <taxon>Bacteroidota</taxon>
        <taxon>Cytophagia</taxon>
        <taxon>Cytophagales</taxon>
        <taxon>Rhodocytophagaceae</taxon>
        <taxon>Xanthocytophaga</taxon>
    </lineage>
</organism>
<evidence type="ECO:0000313" key="2">
    <source>
        <dbReference type="Proteomes" id="UP001241110"/>
    </source>
</evidence>
<comment type="caution">
    <text evidence="1">The sequence shown here is derived from an EMBL/GenBank/DDBJ whole genome shotgun (WGS) entry which is preliminary data.</text>
</comment>
<name>A0AAE3QZL7_9BACT</name>
<accession>A0AAE3QZL7</accession>
<dbReference type="Proteomes" id="UP001241110">
    <property type="component" value="Unassembled WGS sequence"/>
</dbReference>
<dbReference type="AlphaFoldDB" id="A0AAE3QZL7"/>
<dbReference type="Gene3D" id="3.10.620.30">
    <property type="match status" value="1"/>
</dbReference>
<dbReference type="RefSeq" id="WP_313989365.1">
    <property type="nucleotide sequence ID" value="NZ_JASJOS010000026.1"/>
</dbReference>
<evidence type="ECO:0000313" key="1">
    <source>
        <dbReference type="EMBL" id="MDJ1486040.1"/>
    </source>
</evidence>
<reference evidence="1" key="1">
    <citation type="submission" date="2023-05" db="EMBL/GenBank/DDBJ databases">
        <authorList>
            <person name="Zhang X."/>
        </authorList>
    </citation>
    <scope>NUCLEOTIDE SEQUENCE</scope>
    <source>
        <strain evidence="1">YF14B1</strain>
    </source>
</reference>
<evidence type="ECO:0008006" key="3">
    <source>
        <dbReference type="Google" id="ProtNLM"/>
    </source>
</evidence>
<sequence length="386" mass="45095">MRWLVIVFILFFYNNLYAEDITVTFLTNKVKIPLVRKYFGTRYKVKNLKSFIEDTKLDNCDALLSNLKDTKESLHLNDYLYNQLIGEVVNVLYSGYNEDFKNAYIGYLLEKSGYKVFIAYYKQILLFVCSSEFIYNRNSFRSGKNLYFCLNAKRIKDLQINSEDCYELNGQSGKNFSFSADVTPITAEPEILNYKVRLFDGSIYHELQYNLNKTLIDAYNGYPLVELGAVSNTELSKEAYSSLISELKRLVDGKDQKTSVKILLSFVRKLGTYKFDTEVYGTERWFRPEEALYYEYKDCDDYSILFYYLVKTVLDLPVIIIQYPGHEHVNVGVELEQPIGMIYTHKEKIYTICEPTDSLDNQEFCTDTSLVKVKNKKILAEYNPKN</sequence>
<protein>
    <recommendedName>
        <fullName evidence="3">Transglutaminase-like domain-containing protein</fullName>
    </recommendedName>
</protein>